<name>A0A1H9Z9A6_9RHOB</name>
<accession>A0A1H9Z9A6</accession>
<dbReference type="OrthoDB" id="7844829at2"/>
<sequence>MKILKVMSFVAMLAPIGAAANAATVDANYQGVSGEALTIYNGVKSNPGNQRVIAGEFSFSSTALGNFAAYCVDLATSLITNSTTTVNYTVKENMFSANTISNVQRLFDANYAEVDTKAERASFQLALWEMLYDTDLTDNNFAYVSGGSTGVWDRADSYLAAAGDYTGRKLWNLTFLGDADPRSQGVVTMTEVAPVPLPAAGLLLLGGLGGLGVIARRRKSAA</sequence>
<keyword evidence="4" id="KW-1185">Reference proteome</keyword>
<gene>
    <name evidence="3" type="ORF">SAMN04489858_101452</name>
</gene>
<evidence type="ECO:0000313" key="4">
    <source>
        <dbReference type="Proteomes" id="UP000199180"/>
    </source>
</evidence>
<dbReference type="Proteomes" id="UP000199180">
    <property type="component" value="Unassembled WGS sequence"/>
</dbReference>
<dbReference type="EMBL" id="FOHO01000001">
    <property type="protein sequence ID" value="SES78042.1"/>
    <property type="molecule type" value="Genomic_DNA"/>
</dbReference>
<feature type="signal peptide" evidence="2">
    <location>
        <begin position="1"/>
        <end position="22"/>
    </location>
</feature>
<feature type="transmembrane region" description="Helical" evidence="1">
    <location>
        <begin position="195"/>
        <end position="215"/>
    </location>
</feature>
<keyword evidence="1" id="KW-1133">Transmembrane helix</keyword>
<dbReference type="AlphaFoldDB" id="A0A1H9Z9A6"/>
<protein>
    <submittedName>
        <fullName evidence="3">VPLPA-CTERM protein sorting domain-containing protein</fullName>
    </submittedName>
</protein>
<organism evidence="3 4">
    <name type="scientific">Paracoccus homiensis</name>
    <dbReference type="NCBI Taxonomy" id="364199"/>
    <lineage>
        <taxon>Bacteria</taxon>
        <taxon>Pseudomonadati</taxon>
        <taxon>Pseudomonadota</taxon>
        <taxon>Alphaproteobacteria</taxon>
        <taxon>Rhodobacterales</taxon>
        <taxon>Paracoccaceae</taxon>
        <taxon>Paracoccus</taxon>
    </lineage>
</organism>
<dbReference type="NCBIfam" id="TIGR03370">
    <property type="entry name" value="VPLPA-CTERM"/>
    <property type="match status" value="1"/>
</dbReference>
<evidence type="ECO:0000313" key="3">
    <source>
        <dbReference type="EMBL" id="SES78042.1"/>
    </source>
</evidence>
<dbReference type="RefSeq" id="WP_139206433.1">
    <property type="nucleotide sequence ID" value="NZ_FOHO01000001.1"/>
</dbReference>
<evidence type="ECO:0000256" key="2">
    <source>
        <dbReference type="SAM" id="SignalP"/>
    </source>
</evidence>
<keyword evidence="1" id="KW-0472">Membrane</keyword>
<dbReference type="STRING" id="364199.SAMN04489858_101452"/>
<feature type="chain" id="PRO_5011789621" evidence="2">
    <location>
        <begin position="23"/>
        <end position="222"/>
    </location>
</feature>
<keyword evidence="1" id="KW-0812">Transmembrane</keyword>
<proteinExistence type="predicted"/>
<keyword evidence="2" id="KW-0732">Signal</keyword>
<reference evidence="3 4" key="1">
    <citation type="submission" date="2016-10" db="EMBL/GenBank/DDBJ databases">
        <authorList>
            <person name="de Groot N.N."/>
        </authorList>
    </citation>
    <scope>NUCLEOTIDE SEQUENCE [LARGE SCALE GENOMIC DNA]</scope>
    <source>
        <strain evidence="3 4">DSM 17862</strain>
    </source>
</reference>
<dbReference type="InterPro" id="IPR022472">
    <property type="entry name" value="VPLPA-CTERM"/>
</dbReference>
<evidence type="ECO:0000256" key="1">
    <source>
        <dbReference type="SAM" id="Phobius"/>
    </source>
</evidence>